<organism evidence="5 6">
    <name type="scientific">Candidatus Brocadia carolinensis</name>
    <dbReference type="NCBI Taxonomy" id="1004156"/>
    <lineage>
        <taxon>Bacteria</taxon>
        <taxon>Pseudomonadati</taxon>
        <taxon>Planctomycetota</taxon>
        <taxon>Candidatus Brocadiia</taxon>
        <taxon>Candidatus Brocadiales</taxon>
        <taxon>Candidatus Brocadiaceae</taxon>
        <taxon>Candidatus Brocadia</taxon>
    </lineage>
</organism>
<dbReference type="Pfam" id="PF13237">
    <property type="entry name" value="Fer4_10"/>
    <property type="match status" value="1"/>
</dbReference>
<protein>
    <recommendedName>
        <fullName evidence="4">4Fe-4S ferredoxin-type domain-containing protein</fullName>
    </recommendedName>
</protein>
<evidence type="ECO:0000256" key="1">
    <source>
        <dbReference type="ARBA" id="ARBA00022723"/>
    </source>
</evidence>
<dbReference type="SUPFAM" id="SSF54862">
    <property type="entry name" value="4Fe-4S ferredoxins"/>
    <property type="match status" value="1"/>
</dbReference>
<accession>A0A1V4AXZ6</accession>
<keyword evidence="2" id="KW-0408">Iron</keyword>
<evidence type="ECO:0000313" key="5">
    <source>
        <dbReference type="EMBL" id="OOP57998.1"/>
    </source>
</evidence>
<feature type="domain" description="4Fe-4S ferredoxin-type" evidence="4">
    <location>
        <begin position="1"/>
        <end position="30"/>
    </location>
</feature>
<dbReference type="InterPro" id="IPR017900">
    <property type="entry name" value="4Fe4S_Fe_S_CS"/>
</dbReference>
<comment type="caution">
    <text evidence="5">The sequence shown here is derived from an EMBL/GenBank/DDBJ whole genome shotgun (WGS) entry which is preliminary data.</text>
</comment>
<keyword evidence="1" id="KW-0479">Metal-binding</keyword>
<gene>
    <name evidence="5" type="ORF">AYP45_00425</name>
</gene>
<evidence type="ECO:0000313" key="6">
    <source>
        <dbReference type="Proteomes" id="UP000189681"/>
    </source>
</evidence>
<dbReference type="AlphaFoldDB" id="A0A1V4AXZ6"/>
<feature type="domain" description="4Fe-4S ferredoxin-type" evidence="4">
    <location>
        <begin position="31"/>
        <end position="59"/>
    </location>
</feature>
<dbReference type="Proteomes" id="UP000189681">
    <property type="component" value="Unassembled WGS sequence"/>
</dbReference>
<dbReference type="InterPro" id="IPR017896">
    <property type="entry name" value="4Fe4S_Fe-S-bd"/>
</dbReference>
<keyword evidence="3" id="KW-0411">Iron-sulfur</keyword>
<sequence length="66" mass="7157">MIIVVDKVECVGCEECLHVCPVESIVMKSEKAEILQHTCNQCGQCIPVCPVKAIKPISTSLLKSSI</sequence>
<dbReference type="PROSITE" id="PS00198">
    <property type="entry name" value="4FE4S_FER_1"/>
    <property type="match status" value="2"/>
</dbReference>
<proteinExistence type="predicted"/>
<dbReference type="GO" id="GO:0051536">
    <property type="term" value="F:iron-sulfur cluster binding"/>
    <property type="evidence" value="ECO:0007669"/>
    <property type="project" value="UniProtKB-KW"/>
</dbReference>
<reference evidence="5 6" key="1">
    <citation type="journal article" date="2017" name="Water Res.">
        <title>Discovery and metagenomic analysis of an anammox bacterial enrichment related to Candidatus "Brocadia caroliniensis" in a full-scale glycerol-fed nitritation-denitritation separate centrate treatment process.</title>
        <authorList>
            <person name="Park H."/>
            <person name="Brotto A.C."/>
            <person name="van Loosdrecht M.C."/>
            <person name="Chandran K."/>
        </authorList>
    </citation>
    <scope>NUCLEOTIDE SEQUENCE [LARGE SCALE GENOMIC DNA]</scope>
    <source>
        <strain evidence="5">26THWARD</strain>
    </source>
</reference>
<evidence type="ECO:0000259" key="4">
    <source>
        <dbReference type="PROSITE" id="PS51379"/>
    </source>
</evidence>
<dbReference type="GO" id="GO:0046872">
    <property type="term" value="F:metal ion binding"/>
    <property type="evidence" value="ECO:0007669"/>
    <property type="project" value="UniProtKB-KW"/>
</dbReference>
<dbReference type="Gene3D" id="3.30.70.20">
    <property type="match status" value="1"/>
</dbReference>
<evidence type="ECO:0000256" key="2">
    <source>
        <dbReference type="ARBA" id="ARBA00023004"/>
    </source>
</evidence>
<dbReference type="PROSITE" id="PS51379">
    <property type="entry name" value="4FE4S_FER_2"/>
    <property type="match status" value="2"/>
</dbReference>
<dbReference type="EMBL" id="AYTS01000004">
    <property type="protein sequence ID" value="OOP57998.1"/>
    <property type="molecule type" value="Genomic_DNA"/>
</dbReference>
<evidence type="ECO:0000256" key="3">
    <source>
        <dbReference type="ARBA" id="ARBA00023014"/>
    </source>
</evidence>
<name>A0A1V4AXZ6_9BACT</name>
<dbReference type="STRING" id="1004156.AYP45_00425"/>